<dbReference type="Gene3D" id="3.30.479.20">
    <property type="entry name" value="Elongation factor Ts, dimerisation domain"/>
    <property type="match status" value="1"/>
</dbReference>
<evidence type="ECO:0000313" key="8">
    <source>
        <dbReference type="EMBL" id="ONH31237.1"/>
    </source>
</evidence>
<dbReference type="FunFam" id="1.10.8.10:FF:000001">
    <property type="entry name" value="Elongation factor Ts"/>
    <property type="match status" value="1"/>
</dbReference>
<sequence>MAQITAGEIRKLREVTGAGMSDVKKALVDHDGDFEKAKAWLREKGLAGVAKRSGRSTANGLVDSYLHRTDPQLPPTIGVLVELRCETDFVAKTDQFQQLARDIAQHIAAADPLYVTADAIPNEVVEQERRIYEAAAREEGKPEPAITKIVEGKLNGYRKSVALLDQPWVKDGKITIGALIEDAGASLGEKIEIGRFARFNIRQS</sequence>
<keyword evidence="4 6" id="KW-0648">Protein biosynthesis</keyword>
<dbReference type="InterPro" id="IPR001816">
    <property type="entry name" value="Transl_elong_EFTs/EF1B"/>
</dbReference>
<accession>A0A1V2IDN7</accession>
<dbReference type="SUPFAM" id="SSF46934">
    <property type="entry name" value="UBA-like"/>
    <property type="match status" value="1"/>
</dbReference>
<dbReference type="Pfam" id="PF00889">
    <property type="entry name" value="EF_TS"/>
    <property type="match status" value="1"/>
</dbReference>
<dbReference type="GO" id="GO:0003746">
    <property type="term" value="F:translation elongation factor activity"/>
    <property type="evidence" value="ECO:0007669"/>
    <property type="project" value="UniProtKB-UniRule"/>
</dbReference>
<evidence type="ECO:0000256" key="5">
    <source>
        <dbReference type="ARBA" id="ARBA00025453"/>
    </source>
</evidence>
<dbReference type="Proteomes" id="UP000188929">
    <property type="component" value="Unassembled WGS sequence"/>
</dbReference>
<dbReference type="PROSITE" id="PS01126">
    <property type="entry name" value="EF_TS_1"/>
    <property type="match status" value="1"/>
</dbReference>
<dbReference type="OrthoDB" id="9808348at2"/>
<dbReference type="PANTHER" id="PTHR11741">
    <property type="entry name" value="ELONGATION FACTOR TS"/>
    <property type="match status" value="1"/>
</dbReference>
<dbReference type="InterPro" id="IPR014039">
    <property type="entry name" value="Transl_elong_EFTs/EF1B_dimer"/>
</dbReference>
<evidence type="ECO:0000259" key="7">
    <source>
        <dbReference type="Pfam" id="PF00889"/>
    </source>
</evidence>
<reference evidence="9" key="1">
    <citation type="submission" date="2016-10" db="EMBL/GenBank/DDBJ databases">
        <title>Frankia sp. NRRL B-16386 Genome sequencing.</title>
        <authorList>
            <person name="Ghodhbane-Gtari F."/>
            <person name="Swanson E."/>
            <person name="Gueddou A."/>
            <person name="Hezbri K."/>
            <person name="Ktari K."/>
            <person name="Nouioui I."/>
            <person name="Morris K."/>
            <person name="Simpson S."/>
            <person name="Abebe-Akele F."/>
            <person name="Thomas K."/>
            <person name="Gtari M."/>
            <person name="Tisa L.S."/>
        </authorList>
    </citation>
    <scope>NUCLEOTIDE SEQUENCE [LARGE SCALE GENOMIC DNA]</scope>
    <source>
        <strain evidence="9">NRRL B-16386</strain>
    </source>
</reference>
<dbReference type="Gene3D" id="1.10.286.20">
    <property type="match status" value="1"/>
</dbReference>
<comment type="subcellular location">
    <subcellularLocation>
        <location evidence="6">Cytoplasm</location>
    </subcellularLocation>
</comment>
<keyword evidence="6" id="KW-0963">Cytoplasm</keyword>
<dbReference type="InterPro" id="IPR009060">
    <property type="entry name" value="UBA-like_sf"/>
</dbReference>
<dbReference type="RefSeq" id="WP_076815847.1">
    <property type="nucleotide sequence ID" value="NZ_MOMC01000017.1"/>
</dbReference>
<feature type="region of interest" description="Involved in Mg(2+) ion dislocation from EF-Tu" evidence="6">
    <location>
        <begin position="87"/>
        <end position="90"/>
    </location>
</feature>
<evidence type="ECO:0000256" key="4">
    <source>
        <dbReference type="ARBA" id="ARBA00022917"/>
    </source>
</evidence>
<protein>
    <recommendedName>
        <fullName evidence="2 6">Elongation factor Ts</fullName>
        <shortName evidence="6">EF-Ts</shortName>
    </recommendedName>
</protein>
<dbReference type="STRING" id="1834516.BL253_10225"/>
<dbReference type="SUPFAM" id="SSF54713">
    <property type="entry name" value="Elongation factor Ts (EF-Ts), dimerisation domain"/>
    <property type="match status" value="1"/>
</dbReference>
<dbReference type="PANTHER" id="PTHR11741:SF0">
    <property type="entry name" value="ELONGATION FACTOR TS, MITOCHONDRIAL"/>
    <property type="match status" value="1"/>
</dbReference>
<name>A0A1V2IDN7_9ACTN</name>
<comment type="similarity">
    <text evidence="1 6">Belongs to the EF-Ts family.</text>
</comment>
<dbReference type="FunFam" id="1.10.286.20:FF:000001">
    <property type="entry name" value="Elongation factor Ts"/>
    <property type="match status" value="1"/>
</dbReference>
<gene>
    <name evidence="6" type="primary">tsf</name>
    <name evidence="8" type="ORF">BL253_10225</name>
</gene>
<dbReference type="EMBL" id="MOMC01000017">
    <property type="protein sequence ID" value="ONH31237.1"/>
    <property type="molecule type" value="Genomic_DNA"/>
</dbReference>
<proteinExistence type="inferred from homology"/>
<feature type="domain" description="Translation elongation factor EFTs/EF1B dimerisation" evidence="7">
    <location>
        <begin position="98"/>
        <end position="201"/>
    </location>
</feature>
<evidence type="ECO:0000256" key="2">
    <source>
        <dbReference type="ARBA" id="ARBA00016956"/>
    </source>
</evidence>
<dbReference type="Gene3D" id="1.10.8.10">
    <property type="entry name" value="DNA helicase RuvA subunit, C-terminal domain"/>
    <property type="match status" value="1"/>
</dbReference>
<keyword evidence="9" id="KW-1185">Reference proteome</keyword>
<comment type="caution">
    <text evidence="8">The sequence shown here is derived from an EMBL/GenBank/DDBJ whole genome shotgun (WGS) entry which is preliminary data.</text>
</comment>
<evidence type="ECO:0000313" key="9">
    <source>
        <dbReference type="Proteomes" id="UP000188929"/>
    </source>
</evidence>
<evidence type="ECO:0000256" key="1">
    <source>
        <dbReference type="ARBA" id="ARBA00005532"/>
    </source>
</evidence>
<dbReference type="CDD" id="cd14275">
    <property type="entry name" value="UBA_EF-Ts"/>
    <property type="match status" value="1"/>
</dbReference>
<keyword evidence="3 6" id="KW-0251">Elongation factor</keyword>
<dbReference type="GO" id="GO:0005737">
    <property type="term" value="C:cytoplasm"/>
    <property type="evidence" value="ECO:0007669"/>
    <property type="project" value="UniProtKB-SubCell"/>
</dbReference>
<dbReference type="InterPro" id="IPR036402">
    <property type="entry name" value="EF-Ts_dimer_sf"/>
</dbReference>
<evidence type="ECO:0000256" key="6">
    <source>
        <dbReference type="HAMAP-Rule" id="MF_00050"/>
    </source>
</evidence>
<organism evidence="8 9">
    <name type="scientific">Pseudofrankia asymbiotica</name>
    <dbReference type="NCBI Taxonomy" id="1834516"/>
    <lineage>
        <taxon>Bacteria</taxon>
        <taxon>Bacillati</taxon>
        <taxon>Actinomycetota</taxon>
        <taxon>Actinomycetes</taxon>
        <taxon>Frankiales</taxon>
        <taxon>Frankiaceae</taxon>
        <taxon>Pseudofrankia</taxon>
    </lineage>
</organism>
<dbReference type="AlphaFoldDB" id="A0A1V2IDN7"/>
<comment type="function">
    <text evidence="5 6">Associates with the EF-Tu.GDP complex and induces the exchange of GDP to GTP. It remains bound to the aminoacyl-tRNA.EF-Tu.GTP complex up to the GTP hydrolysis stage on the ribosome.</text>
</comment>
<dbReference type="HAMAP" id="MF_00050">
    <property type="entry name" value="EF_Ts"/>
    <property type="match status" value="1"/>
</dbReference>
<evidence type="ECO:0000256" key="3">
    <source>
        <dbReference type="ARBA" id="ARBA00022768"/>
    </source>
</evidence>
<dbReference type="InterPro" id="IPR018101">
    <property type="entry name" value="Transl_elong_Ts_CS"/>
</dbReference>